<dbReference type="PANTHER" id="PTHR36707">
    <property type="entry name" value="T20M3.17 PROTEIN"/>
    <property type="match status" value="1"/>
</dbReference>
<dbReference type="AlphaFoldDB" id="A0ABD3JAC1"/>
<evidence type="ECO:0000313" key="3">
    <source>
        <dbReference type="Proteomes" id="UP001634007"/>
    </source>
</evidence>
<dbReference type="PANTHER" id="PTHR36707:SF1">
    <property type="entry name" value="T20M3.17 PROTEIN"/>
    <property type="match status" value="1"/>
</dbReference>
<comment type="caution">
    <text evidence="2">The sequence shown here is derived from an EMBL/GenBank/DDBJ whole genome shotgun (WGS) entry which is preliminary data.</text>
</comment>
<reference evidence="2 3" key="1">
    <citation type="submission" date="2024-11" db="EMBL/GenBank/DDBJ databases">
        <title>Chromosome-level genome assembly of Eucalyptus globulus Labill. provides insights into its genome evolution.</title>
        <authorList>
            <person name="Li X."/>
        </authorList>
    </citation>
    <scope>NUCLEOTIDE SEQUENCE [LARGE SCALE GENOMIC DNA]</scope>
    <source>
        <strain evidence="2">CL2024</strain>
        <tissue evidence="2">Fresh tender leaves</tissue>
    </source>
</reference>
<feature type="region of interest" description="Disordered" evidence="1">
    <location>
        <begin position="309"/>
        <end position="330"/>
    </location>
</feature>
<protein>
    <submittedName>
        <fullName evidence="2">Uncharacterized protein</fullName>
    </submittedName>
</protein>
<sequence>MGSICTIRESRMLYAENNDLVLRTARNGTGSSKLGKADFGEETHFGFDDSECVWLSSDCWSPRSILVDEYGLSGSCTLVDKLFSSWLSRVHLSNEGASLAFASTPLDFDFIHVGDLNDDADAENWLITSTEISRSPREILRNESAGQECLWSLSGSMKNLDSPSFPSSDEDTLSYLVSLVNLDEEDSKLFCDVDADLENFQSDFPSPSCRRSYSLGATSSISTGSSLLEATQGNSPGDLSSEDFPGIADYKNPNNEPFFWPFERKFDWDSDETARFLTMSPRKFILDHKNPRGTCCKPSVSNLLSRKGSLKEGSKTRMDQFSTRSGSGKRLELTNTGKIKAHRKVGNMEPSRLSGTAWRISAKTAPL</sequence>
<gene>
    <name evidence="2" type="ORF">ACJRO7_029539</name>
</gene>
<feature type="compositionally biased region" description="Basic and acidic residues" evidence="1">
    <location>
        <begin position="309"/>
        <end position="318"/>
    </location>
</feature>
<name>A0ABD3JAC1_EUCGL</name>
<evidence type="ECO:0000256" key="1">
    <source>
        <dbReference type="SAM" id="MobiDB-lite"/>
    </source>
</evidence>
<dbReference type="Proteomes" id="UP001634007">
    <property type="component" value="Unassembled WGS sequence"/>
</dbReference>
<organism evidence="2 3">
    <name type="scientific">Eucalyptus globulus</name>
    <name type="common">Tasmanian blue gum</name>
    <dbReference type="NCBI Taxonomy" id="34317"/>
    <lineage>
        <taxon>Eukaryota</taxon>
        <taxon>Viridiplantae</taxon>
        <taxon>Streptophyta</taxon>
        <taxon>Embryophyta</taxon>
        <taxon>Tracheophyta</taxon>
        <taxon>Spermatophyta</taxon>
        <taxon>Magnoliopsida</taxon>
        <taxon>eudicotyledons</taxon>
        <taxon>Gunneridae</taxon>
        <taxon>Pentapetalae</taxon>
        <taxon>rosids</taxon>
        <taxon>malvids</taxon>
        <taxon>Myrtales</taxon>
        <taxon>Myrtaceae</taxon>
        <taxon>Myrtoideae</taxon>
        <taxon>Eucalypteae</taxon>
        <taxon>Eucalyptus</taxon>
    </lineage>
</organism>
<dbReference type="EMBL" id="JBJKBG010000008">
    <property type="protein sequence ID" value="KAL3724382.1"/>
    <property type="molecule type" value="Genomic_DNA"/>
</dbReference>
<accession>A0ABD3JAC1</accession>
<proteinExistence type="predicted"/>
<keyword evidence="3" id="KW-1185">Reference proteome</keyword>
<evidence type="ECO:0000313" key="2">
    <source>
        <dbReference type="EMBL" id="KAL3724382.1"/>
    </source>
</evidence>